<evidence type="ECO:0000256" key="5">
    <source>
        <dbReference type="ARBA" id="ARBA00022801"/>
    </source>
</evidence>
<comment type="caution">
    <text evidence="13">The sequence shown here is derived from an EMBL/GenBank/DDBJ whole genome shotgun (WGS) entry which is preliminary data.</text>
</comment>
<dbReference type="Pfam" id="PF01557">
    <property type="entry name" value="FAA_hydrolase"/>
    <property type="match status" value="1"/>
</dbReference>
<evidence type="ECO:0000256" key="7">
    <source>
        <dbReference type="ARBA" id="ARBA00022842"/>
    </source>
</evidence>
<feature type="domain" description="Fumarylacetoacetase-like C-terminal" evidence="11">
    <location>
        <begin position="109"/>
        <end position="380"/>
    </location>
</feature>
<evidence type="ECO:0000256" key="8">
    <source>
        <dbReference type="ARBA" id="ARBA00022878"/>
    </source>
</evidence>
<comment type="similarity">
    <text evidence="2 10">Belongs to the FAH family.</text>
</comment>
<dbReference type="PANTHER" id="PTHR43069:SF5">
    <property type="entry name" value="FUMARYLACETOACETASE"/>
    <property type="match status" value="1"/>
</dbReference>
<dbReference type="InterPro" id="IPR036663">
    <property type="entry name" value="Fumarylacetoacetase_C_sf"/>
</dbReference>
<keyword evidence="7 10" id="KW-0460">Magnesium</keyword>
<dbReference type="SUPFAM" id="SSF63433">
    <property type="entry name" value="Fumarylacetoacetate hydrolase, FAH, N-terminal domain"/>
    <property type="match status" value="1"/>
</dbReference>
<evidence type="ECO:0000256" key="2">
    <source>
        <dbReference type="ARBA" id="ARBA00010211"/>
    </source>
</evidence>
<evidence type="ECO:0000256" key="9">
    <source>
        <dbReference type="ARBA" id="ARBA00023232"/>
    </source>
</evidence>
<evidence type="ECO:0000256" key="6">
    <source>
        <dbReference type="ARBA" id="ARBA00022837"/>
    </source>
</evidence>
<dbReference type="Proteomes" id="UP001396898">
    <property type="component" value="Unassembled WGS sequence"/>
</dbReference>
<dbReference type="EC" id="3.7.1.2" evidence="3 10"/>
<comment type="cofactor">
    <cofactor evidence="10">
        <name>Mg(2+)</name>
        <dbReference type="ChEBI" id="CHEBI:18420"/>
    </cofactor>
    <cofactor evidence="10">
        <name>Ca(2+)</name>
        <dbReference type="ChEBI" id="CHEBI:29108"/>
    </cofactor>
</comment>
<comment type="pathway">
    <text evidence="1 10">Amino-acid degradation; L-phenylalanine degradation; acetoacetate and fumarate from L-phenylalanine: step 6/6.</text>
</comment>
<dbReference type="PANTHER" id="PTHR43069">
    <property type="entry name" value="FUMARYLACETOACETASE"/>
    <property type="match status" value="1"/>
</dbReference>
<proteinExistence type="inferred from homology"/>
<dbReference type="SUPFAM" id="SSF56529">
    <property type="entry name" value="FAH"/>
    <property type="match status" value="1"/>
</dbReference>
<dbReference type="Gene3D" id="3.90.850.10">
    <property type="entry name" value="Fumarylacetoacetase-like, C-terminal domain"/>
    <property type="match status" value="1"/>
</dbReference>
<organism evidence="13 14">
    <name type="scientific">Apiospora marii</name>
    <dbReference type="NCBI Taxonomy" id="335849"/>
    <lineage>
        <taxon>Eukaryota</taxon>
        <taxon>Fungi</taxon>
        <taxon>Dikarya</taxon>
        <taxon>Ascomycota</taxon>
        <taxon>Pezizomycotina</taxon>
        <taxon>Sordariomycetes</taxon>
        <taxon>Xylariomycetidae</taxon>
        <taxon>Amphisphaeriales</taxon>
        <taxon>Apiosporaceae</taxon>
        <taxon>Apiospora</taxon>
    </lineage>
</organism>
<feature type="domain" description="Fumarylacetoacetase N-terminal" evidence="12">
    <location>
        <begin position="10"/>
        <end position="101"/>
    </location>
</feature>
<dbReference type="InterPro" id="IPR011234">
    <property type="entry name" value="Fumarylacetoacetase-like_C"/>
</dbReference>
<keyword evidence="14" id="KW-1185">Reference proteome</keyword>
<evidence type="ECO:0000256" key="1">
    <source>
        <dbReference type="ARBA" id="ARBA00004782"/>
    </source>
</evidence>
<dbReference type="InterPro" id="IPR036462">
    <property type="entry name" value="Fumarylacetoacetase_N_sf"/>
</dbReference>
<evidence type="ECO:0000259" key="11">
    <source>
        <dbReference type="Pfam" id="PF01557"/>
    </source>
</evidence>
<evidence type="ECO:0000256" key="4">
    <source>
        <dbReference type="ARBA" id="ARBA00022723"/>
    </source>
</evidence>
<evidence type="ECO:0000313" key="13">
    <source>
        <dbReference type="EMBL" id="KAK8001974.1"/>
    </source>
</evidence>
<dbReference type="InterPro" id="IPR005959">
    <property type="entry name" value="Fumarylacetoacetase"/>
</dbReference>
<evidence type="ECO:0000256" key="3">
    <source>
        <dbReference type="ARBA" id="ARBA00012094"/>
    </source>
</evidence>
<keyword evidence="9 10" id="KW-0585">Phenylalanine catabolism</keyword>
<evidence type="ECO:0000313" key="14">
    <source>
        <dbReference type="Proteomes" id="UP001396898"/>
    </source>
</evidence>
<name>A0ABR1R861_9PEZI</name>
<dbReference type="EMBL" id="JAQQWI010000018">
    <property type="protein sequence ID" value="KAK8001974.1"/>
    <property type="molecule type" value="Genomic_DNA"/>
</dbReference>
<evidence type="ECO:0000256" key="10">
    <source>
        <dbReference type="RuleBase" id="RU366008"/>
    </source>
</evidence>
<keyword evidence="6 10" id="KW-0106">Calcium</keyword>
<keyword evidence="8 10" id="KW-0828">Tyrosine catabolism</keyword>
<sequence length="395" mass="42242">MAYTDHFSLANLPYGIASCSAHPEKAVATRVHNFVVFLADLPLDCSDNVKSALTKPTLNDLAAVSRTELQQLRSSLKKALEDDSVVSKVGYKVEDVSLHLPIFVAGFFDFSCSKDHVQNMEEAIFGKKGMPPSFLHYPVGYTGTSSSIVVSGTQVRRPLGVTAAGGSVSFGPTKAMDYELELAAIVGKPTKLGDSVALEDADDHIFGLVLLNDWSARDIQGFEMKPLGPMNGKSFCTSISPWVVTLDALEPFATAAPAKDLPVSSFLSETKAKPSYDIKLEAELLRGEMNATTICKSNVSWMYWTFRDLIAQHTINGCNLNTGDVLATGTVSGVGDDEHGCLAEMTKGGKVQIQLTDGSQTTYLQDGDGVRITAYCGNGVGFGDCTGFITPARAV</sequence>
<dbReference type="Pfam" id="PF09298">
    <property type="entry name" value="FAA_hydrolase_N"/>
    <property type="match status" value="1"/>
</dbReference>
<dbReference type="Gene3D" id="2.30.30.230">
    <property type="entry name" value="Fumarylacetoacetase, N-terminal domain"/>
    <property type="match status" value="1"/>
</dbReference>
<keyword evidence="4 10" id="KW-0479">Metal-binding</keyword>
<protein>
    <recommendedName>
        <fullName evidence="3 10">Fumarylacetoacetase</fullName>
        <ecNumber evidence="3 10">3.7.1.2</ecNumber>
    </recommendedName>
    <alternativeName>
        <fullName evidence="10">Fumarylacetoacetate hydrolase</fullName>
    </alternativeName>
</protein>
<reference evidence="13 14" key="1">
    <citation type="submission" date="2023-01" db="EMBL/GenBank/DDBJ databases">
        <title>Analysis of 21 Apiospora genomes using comparative genomics revels a genus with tremendous synthesis potential of carbohydrate active enzymes and secondary metabolites.</title>
        <authorList>
            <person name="Sorensen T."/>
        </authorList>
    </citation>
    <scope>NUCLEOTIDE SEQUENCE [LARGE SCALE GENOMIC DNA]</scope>
    <source>
        <strain evidence="13 14">CBS 20057</strain>
    </source>
</reference>
<keyword evidence="5 10" id="KW-0378">Hydrolase</keyword>
<evidence type="ECO:0000259" key="12">
    <source>
        <dbReference type="Pfam" id="PF09298"/>
    </source>
</evidence>
<comment type="catalytic activity">
    <reaction evidence="10">
        <text>4-fumarylacetoacetate + H2O = acetoacetate + fumarate + H(+)</text>
        <dbReference type="Rhea" id="RHEA:10244"/>
        <dbReference type="ChEBI" id="CHEBI:13705"/>
        <dbReference type="ChEBI" id="CHEBI:15377"/>
        <dbReference type="ChEBI" id="CHEBI:15378"/>
        <dbReference type="ChEBI" id="CHEBI:18034"/>
        <dbReference type="ChEBI" id="CHEBI:29806"/>
        <dbReference type="EC" id="3.7.1.2"/>
    </reaction>
</comment>
<dbReference type="InterPro" id="IPR015377">
    <property type="entry name" value="Fumarylacetoacetase_N"/>
</dbReference>
<accession>A0ABR1R861</accession>
<gene>
    <name evidence="13" type="ORF">PG991_014196</name>
</gene>